<dbReference type="EMBL" id="JACEHE010000020">
    <property type="protein sequence ID" value="MBA2949588.1"/>
    <property type="molecule type" value="Genomic_DNA"/>
</dbReference>
<organism evidence="2 3">
    <name type="scientific">Streptomyces himalayensis subsp. himalayensis</name>
    <dbReference type="NCBI Taxonomy" id="2756131"/>
    <lineage>
        <taxon>Bacteria</taxon>
        <taxon>Bacillati</taxon>
        <taxon>Actinomycetota</taxon>
        <taxon>Actinomycetes</taxon>
        <taxon>Kitasatosporales</taxon>
        <taxon>Streptomycetaceae</taxon>
        <taxon>Streptomyces</taxon>
        <taxon>Streptomyces himalayensis</taxon>
    </lineage>
</organism>
<reference evidence="2 3" key="1">
    <citation type="submission" date="2020-07" db="EMBL/GenBank/DDBJ databases">
        <title>Streptomyces isolated from Indian soil.</title>
        <authorList>
            <person name="Mandal S."/>
            <person name="Maiti P.K."/>
        </authorList>
    </citation>
    <scope>NUCLEOTIDE SEQUENCE [LARGE SCALE GENOMIC DNA]</scope>
    <source>
        <strain evidence="2 3">PSKA28</strain>
    </source>
</reference>
<protein>
    <submittedName>
        <fullName evidence="2">Uncharacterized protein</fullName>
    </submittedName>
</protein>
<feature type="compositionally biased region" description="Basic and acidic residues" evidence="1">
    <location>
        <begin position="1"/>
        <end position="11"/>
    </location>
</feature>
<dbReference type="RefSeq" id="WP_181660520.1">
    <property type="nucleotide sequence ID" value="NZ_JACEHE010000020.1"/>
</dbReference>
<dbReference type="Proteomes" id="UP000545761">
    <property type="component" value="Unassembled WGS sequence"/>
</dbReference>
<proteinExistence type="predicted"/>
<evidence type="ECO:0000313" key="2">
    <source>
        <dbReference type="EMBL" id="MBA2949588.1"/>
    </source>
</evidence>
<comment type="caution">
    <text evidence="2">The sequence shown here is derived from an EMBL/GenBank/DDBJ whole genome shotgun (WGS) entry which is preliminary data.</text>
</comment>
<evidence type="ECO:0000313" key="3">
    <source>
        <dbReference type="Proteomes" id="UP000545761"/>
    </source>
</evidence>
<feature type="region of interest" description="Disordered" evidence="1">
    <location>
        <begin position="1"/>
        <end position="82"/>
    </location>
</feature>
<dbReference type="AlphaFoldDB" id="A0A7W0DRT9"/>
<evidence type="ECO:0000256" key="1">
    <source>
        <dbReference type="SAM" id="MobiDB-lite"/>
    </source>
</evidence>
<feature type="compositionally biased region" description="Basic and acidic residues" evidence="1">
    <location>
        <begin position="46"/>
        <end position="58"/>
    </location>
</feature>
<accession>A0A7W0DRT9</accession>
<gene>
    <name evidence="2" type="ORF">H1D24_28140</name>
</gene>
<name>A0A7W0DRT9_9ACTN</name>
<feature type="compositionally biased region" description="Basic and acidic residues" evidence="1">
    <location>
        <begin position="19"/>
        <end position="32"/>
    </location>
</feature>
<sequence length="100" mass="11045">MASRITGRDKQTFLGSQQKGRELLRRPAERRAVARSLTGNGVLRADAVRVESRDDRESAPPYSPAKVRRGIGTGEANEEMETATRSWGTFALKQGGRFLV</sequence>